<dbReference type="EMBL" id="CP002859">
    <property type="protein sequence ID" value="AEI51260.1"/>
    <property type="molecule type" value="Genomic_DNA"/>
</dbReference>
<evidence type="ECO:0000313" key="2">
    <source>
        <dbReference type="Proteomes" id="UP000000493"/>
    </source>
</evidence>
<gene>
    <name evidence="1" type="ordered locus">Runsl_4950</name>
</gene>
<protein>
    <submittedName>
        <fullName evidence="1">Uncharacterized protein</fullName>
    </submittedName>
</protein>
<evidence type="ECO:0000313" key="1">
    <source>
        <dbReference type="EMBL" id="AEI51260.1"/>
    </source>
</evidence>
<dbReference type="KEGG" id="rsi:Runsl_4950"/>
<organism evidence="1 2">
    <name type="scientific">Runella slithyformis (strain ATCC 29530 / DSM 19594 / LMG 11500 / NCIMB 11436 / LSU 4)</name>
    <dbReference type="NCBI Taxonomy" id="761193"/>
    <lineage>
        <taxon>Bacteria</taxon>
        <taxon>Pseudomonadati</taxon>
        <taxon>Bacteroidota</taxon>
        <taxon>Cytophagia</taxon>
        <taxon>Cytophagales</taxon>
        <taxon>Spirosomataceae</taxon>
        <taxon>Runella</taxon>
    </lineage>
</organism>
<accession>A0A7U3ZQ19</accession>
<dbReference type="AlphaFoldDB" id="A0A7U3ZQ19"/>
<name>A0A7U3ZQ19_RUNSL</name>
<reference evidence="2" key="1">
    <citation type="submission" date="2011-06" db="EMBL/GenBank/DDBJ databases">
        <title>The complete genome of chromosome of Runella slithyformis DSM 19594.</title>
        <authorList>
            <consortium name="US DOE Joint Genome Institute (JGI-PGF)"/>
            <person name="Lucas S."/>
            <person name="Han J."/>
            <person name="Lapidus A."/>
            <person name="Bruce D."/>
            <person name="Goodwin L."/>
            <person name="Pitluck S."/>
            <person name="Peters L."/>
            <person name="Kyrpides N."/>
            <person name="Mavromatis K."/>
            <person name="Ivanova N."/>
            <person name="Ovchinnikova G."/>
            <person name="Zhang X."/>
            <person name="Misra M."/>
            <person name="Detter J.C."/>
            <person name="Tapia R."/>
            <person name="Han C."/>
            <person name="Land M."/>
            <person name="Hauser L."/>
            <person name="Markowitz V."/>
            <person name="Cheng J.-F."/>
            <person name="Hugenholtz P."/>
            <person name="Woyke T."/>
            <person name="Wu D."/>
            <person name="Tindall B."/>
            <person name="Faehrich R."/>
            <person name="Brambilla E."/>
            <person name="Klenk H.-P."/>
            <person name="Eisen J.A."/>
        </authorList>
    </citation>
    <scope>NUCLEOTIDE SEQUENCE [LARGE SCALE GENOMIC DNA]</scope>
    <source>
        <strain evidence="2">ATCC 29530 / DSM 19594 / LMG 11500 / NCIMB 11436 / LSU 4</strain>
    </source>
</reference>
<proteinExistence type="predicted"/>
<dbReference type="Proteomes" id="UP000000493">
    <property type="component" value="Chromosome"/>
</dbReference>
<keyword evidence="2" id="KW-1185">Reference proteome</keyword>
<sequence>MVLKRYDFKKGKLIFKLSLVNKCTDKTIIVAAQRFIPSLCPYPFFSQKNNAKGTL</sequence>
<reference evidence="1 2" key="2">
    <citation type="journal article" date="2012" name="Stand. Genomic Sci.">
        <title>Complete genome sequence of the aquatic bacterium Runella slithyformis type strain (LSU 4(T)).</title>
        <authorList>
            <person name="Copeland A."/>
            <person name="Zhang X."/>
            <person name="Misra M."/>
            <person name="Lapidus A."/>
            <person name="Nolan M."/>
            <person name="Lucas S."/>
            <person name="Deshpande S."/>
            <person name="Cheng J.F."/>
            <person name="Tapia R."/>
            <person name="Goodwin L.A."/>
            <person name="Pitluck S."/>
            <person name="Liolios K."/>
            <person name="Pagani I."/>
            <person name="Ivanova N."/>
            <person name="Mikhailova N."/>
            <person name="Pati A."/>
            <person name="Chen A."/>
            <person name="Palaniappan K."/>
            <person name="Land M."/>
            <person name="Hauser L."/>
            <person name="Pan C."/>
            <person name="Jeffries C.D."/>
            <person name="Detter J.C."/>
            <person name="Brambilla E.M."/>
            <person name="Rohde M."/>
            <person name="Djao O.D."/>
            <person name="Goker M."/>
            <person name="Sikorski J."/>
            <person name="Tindall B.J."/>
            <person name="Woyke T."/>
            <person name="Bristow J."/>
            <person name="Eisen J.A."/>
            <person name="Markowitz V."/>
            <person name="Hugenholtz P."/>
            <person name="Kyrpides N.C."/>
            <person name="Klenk H.P."/>
            <person name="Mavromatis K."/>
        </authorList>
    </citation>
    <scope>NUCLEOTIDE SEQUENCE [LARGE SCALE GENOMIC DNA]</scope>
    <source>
        <strain evidence="2">ATCC 29530 / DSM 19594 / LMG 11500 / NCIMB 11436 / LSU 4</strain>
    </source>
</reference>